<dbReference type="EMBL" id="ASSY01000002">
    <property type="protein sequence ID" value="EOS52877.1"/>
    <property type="molecule type" value="Genomic_DNA"/>
</dbReference>
<sequence>MGGFKEIVRKVIPLRASVFEAYRKKQENRLDKIALSTTRLSKSVKQIEKQNQQIIEQNVALQKAVVRLAEELRIQSDSAKAEIVSQVDRATASICATTTSASESAVNLERLQGVKISTGFKSLEAKVNGLQKMVAQAAAEGSGSLLREWEELLTRGEGEGSQEGGAVVSLTSYPARIGTVHKAVESLMCQSVVPSRIELWLAVEQFPYGEAELPQPLLDLAGGQFVIRWCDDIKAHKKYFYALQEHPNSPIVTVDDDLWYASDTIEKLLEAHRLFPGAVCARRVKRIGFKPDGSIAPYREWPLCAVPLEPRTDLLATGVGGVLYPPGCMDDRVFDKELLMRVCPNSDDLWLKAMQFVKGTPTVLSDSGFEARHLEGTQETSLYIVDEVSHRNDYDIRRICEALR</sequence>
<dbReference type="OrthoDB" id="5465469at2"/>
<keyword evidence="1" id="KW-0175">Coiled coil</keyword>
<evidence type="ECO:0000256" key="1">
    <source>
        <dbReference type="SAM" id="Coils"/>
    </source>
</evidence>
<dbReference type="AlphaFoldDB" id="R9LAW3"/>
<reference evidence="2 3" key="1">
    <citation type="submission" date="2013-04" db="EMBL/GenBank/DDBJ databases">
        <title>The Genome Sequence of Enterorhabdus caecimuris B7.</title>
        <authorList>
            <consortium name="The Broad Institute Genomics Platform"/>
            <consortium name="The Broad Institute Genome Sequencing Center for Infectious Disease"/>
            <person name="Earl A."/>
            <person name="Xavier R."/>
            <person name="Elson C."/>
            <person name="Duck W."/>
            <person name="Walker B."/>
            <person name="Young S."/>
            <person name="Zeng Q."/>
            <person name="Gargeya S."/>
            <person name="Fitzgerald M."/>
            <person name="Haas B."/>
            <person name="Abouelleil A."/>
            <person name="Allen A.W."/>
            <person name="Alvarado L."/>
            <person name="Arachchi H.M."/>
            <person name="Berlin A.M."/>
            <person name="Chapman S.B."/>
            <person name="Gainer-Dewar J."/>
            <person name="Goldberg J."/>
            <person name="Griggs A."/>
            <person name="Gujja S."/>
            <person name="Hansen M."/>
            <person name="Howarth C."/>
            <person name="Imamovic A."/>
            <person name="Ireland A."/>
            <person name="Larimer J."/>
            <person name="McCowan C."/>
            <person name="Murphy C."/>
            <person name="Pearson M."/>
            <person name="Poon T.W."/>
            <person name="Priest M."/>
            <person name="Roberts A."/>
            <person name="Saif S."/>
            <person name="Shea T."/>
            <person name="Sisk P."/>
            <person name="Sykes S."/>
            <person name="Wortman J."/>
            <person name="Nusbaum C."/>
            <person name="Birren B."/>
        </authorList>
    </citation>
    <scope>NUCLEOTIDE SEQUENCE [LARGE SCALE GENOMIC DNA]</scope>
    <source>
        <strain evidence="2 3">B7</strain>
    </source>
</reference>
<proteinExistence type="predicted"/>
<name>R9LAW3_9ACTN</name>
<dbReference type="GeneID" id="82191840"/>
<dbReference type="eggNOG" id="COG0463">
    <property type="taxonomic scope" value="Bacteria"/>
</dbReference>
<evidence type="ECO:0008006" key="4">
    <source>
        <dbReference type="Google" id="ProtNLM"/>
    </source>
</evidence>
<dbReference type="Proteomes" id="UP000014204">
    <property type="component" value="Unassembled WGS sequence"/>
</dbReference>
<protein>
    <recommendedName>
        <fullName evidence="4">Glycosyltransferase 2-like domain-containing protein</fullName>
    </recommendedName>
</protein>
<dbReference type="STRING" id="1235794.C811_00160"/>
<accession>R9LAW3</accession>
<dbReference type="PATRIC" id="fig|1235794.3.peg.161"/>
<organism evidence="2 3">
    <name type="scientific">Adlercreutzia caecimuris B7</name>
    <dbReference type="NCBI Taxonomy" id="1235794"/>
    <lineage>
        <taxon>Bacteria</taxon>
        <taxon>Bacillati</taxon>
        <taxon>Actinomycetota</taxon>
        <taxon>Coriobacteriia</taxon>
        <taxon>Eggerthellales</taxon>
        <taxon>Eggerthellaceae</taxon>
        <taxon>Adlercreutzia</taxon>
    </lineage>
</organism>
<keyword evidence="3" id="KW-1185">Reference proteome</keyword>
<gene>
    <name evidence="2" type="ORF">C811_00160</name>
</gene>
<dbReference type="RefSeq" id="WP_016308409.1">
    <property type="nucleotide sequence ID" value="NZ_KE159646.1"/>
</dbReference>
<feature type="coiled-coil region" evidence="1">
    <location>
        <begin position="44"/>
        <end position="71"/>
    </location>
</feature>
<comment type="caution">
    <text evidence="2">The sequence shown here is derived from an EMBL/GenBank/DDBJ whole genome shotgun (WGS) entry which is preliminary data.</text>
</comment>
<evidence type="ECO:0000313" key="2">
    <source>
        <dbReference type="EMBL" id="EOS52877.1"/>
    </source>
</evidence>
<dbReference type="HOGENOM" id="CLU_681015_0_0_11"/>
<evidence type="ECO:0000313" key="3">
    <source>
        <dbReference type="Proteomes" id="UP000014204"/>
    </source>
</evidence>